<keyword evidence="3 5" id="KW-0238">DNA-binding</keyword>
<dbReference type="InterPro" id="IPR039538">
    <property type="entry name" value="BetI_C"/>
</dbReference>
<protein>
    <submittedName>
        <fullName evidence="7">TetR family transcriptional regulator</fullName>
    </submittedName>
</protein>
<evidence type="ECO:0000259" key="6">
    <source>
        <dbReference type="PROSITE" id="PS50977"/>
    </source>
</evidence>
<dbReference type="InterPro" id="IPR009057">
    <property type="entry name" value="Homeodomain-like_sf"/>
</dbReference>
<dbReference type="InterPro" id="IPR001647">
    <property type="entry name" value="HTH_TetR"/>
</dbReference>
<organism evidence="7 8">
    <name type="scientific">Enemella dayhoffiae</name>
    <dbReference type="NCBI Taxonomy" id="2016507"/>
    <lineage>
        <taxon>Bacteria</taxon>
        <taxon>Bacillati</taxon>
        <taxon>Actinomycetota</taxon>
        <taxon>Actinomycetes</taxon>
        <taxon>Propionibacteriales</taxon>
        <taxon>Propionibacteriaceae</taxon>
        <taxon>Enemella</taxon>
    </lineage>
</organism>
<evidence type="ECO:0000256" key="3">
    <source>
        <dbReference type="ARBA" id="ARBA00023125"/>
    </source>
</evidence>
<evidence type="ECO:0000256" key="5">
    <source>
        <dbReference type="PROSITE-ProRule" id="PRU00335"/>
    </source>
</evidence>
<dbReference type="Pfam" id="PF13977">
    <property type="entry name" value="TetR_C_6"/>
    <property type="match status" value="1"/>
</dbReference>
<proteinExistence type="predicted"/>
<keyword evidence="2" id="KW-0805">Transcription regulation</keyword>
<comment type="caution">
    <text evidence="7">The sequence shown here is derived from an EMBL/GenBank/DDBJ whole genome shotgun (WGS) entry which is preliminary data.</text>
</comment>
<dbReference type="SUPFAM" id="SSF46689">
    <property type="entry name" value="Homeodomain-like"/>
    <property type="match status" value="1"/>
</dbReference>
<evidence type="ECO:0000313" key="8">
    <source>
        <dbReference type="Proteomes" id="UP000216311"/>
    </source>
</evidence>
<dbReference type="Pfam" id="PF00440">
    <property type="entry name" value="TetR_N"/>
    <property type="match status" value="1"/>
</dbReference>
<gene>
    <name evidence="7" type="ORF">CGZ93_04540</name>
</gene>
<dbReference type="RefSeq" id="WP_094362973.1">
    <property type="nucleotide sequence ID" value="NZ_NMVQ01000005.1"/>
</dbReference>
<evidence type="ECO:0000313" key="7">
    <source>
        <dbReference type="EMBL" id="OYO24093.1"/>
    </source>
</evidence>
<dbReference type="Gene3D" id="1.10.357.10">
    <property type="entry name" value="Tetracycline Repressor, domain 2"/>
    <property type="match status" value="1"/>
</dbReference>
<dbReference type="InterPro" id="IPR036271">
    <property type="entry name" value="Tet_transcr_reg_TetR-rel_C_sf"/>
</dbReference>
<dbReference type="SUPFAM" id="SSF48498">
    <property type="entry name" value="Tetracyclin repressor-like, C-terminal domain"/>
    <property type="match status" value="1"/>
</dbReference>
<dbReference type="InterPro" id="IPR050109">
    <property type="entry name" value="HTH-type_TetR-like_transc_reg"/>
</dbReference>
<dbReference type="PANTHER" id="PTHR30055">
    <property type="entry name" value="HTH-TYPE TRANSCRIPTIONAL REGULATOR RUTR"/>
    <property type="match status" value="1"/>
</dbReference>
<evidence type="ECO:0000256" key="1">
    <source>
        <dbReference type="ARBA" id="ARBA00022491"/>
    </source>
</evidence>
<feature type="DNA-binding region" description="H-T-H motif" evidence="5">
    <location>
        <begin position="31"/>
        <end position="50"/>
    </location>
</feature>
<reference evidence="7 8" key="1">
    <citation type="submission" date="2017-07" db="EMBL/GenBank/DDBJ databases">
        <title>Draft whole genome sequences of clinical Proprionibacteriaceae strains.</title>
        <authorList>
            <person name="Bernier A.-M."/>
            <person name="Bernard K."/>
            <person name="Domingo M.-C."/>
        </authorList>
    </citation>
    <scope>NUCLEOTIDE SEQUENCE [LARGE SCALE GENOMIC DNA]</scope>
    <source>
        <strain evidence="7 8">NML 130396</strain>
    </source>
</reference>
<accession>A0A255HAS0</accession>
<name>A0A255HAS0_9ACTN</name>
<evidence type="ECO:0000256" key="2">
    <source>
        <dbReference type="ARBA" id="ARBA00023015"/>
    </source>
</evidence>
<keyword evidence="1" id="KW-0678">Repressor</keyword>
<dbReference type="OrthoDB" id="9816296at2"/>
<evidence type="ECO:0000256" key="4">
    <source>
        <dbReference type="ARBA" id="ARBA00023163"/>
    </source>
</evidence>
<dbReference type="EMBL" id="NMVQ01000005">
    <property type="protein sequence ID" value="OYO24093.1"/>
    <property type="molecule type" value="Genomic_DNA"/>
</dbReference>
<keyword evidence="4" id="KW-0804">Transcription</keyword>
<dbReference type="Proteomes" id="UP000216311">
    <property type="component" value="Unassembled WGS sequence"/>
</dbReference>
<dbReference type="PROSITE" id="PS50977">
    <property type="entry name" value="HTH_TETR_2"/>
    <property type="match status" value="1"/>
</dbReference>
<sequence>MPKIVDPEQRRAEVVEAVFRLVDRGGIESASLRNVATEAGLNVGSVRHYFTSHDDLLLAAAEEMTRRVENRIAARAPALSRAYAAHDLVAVGRGLTAVFAELLPLDATRRRECAVWLAFVERSRVQPELRAAADEVHILVRDATRRMLAGAGVPRPADAAECLLAGVDGLTLTGLQLPERYPPARLRRLLRQLVALALTGAD</sequence>
<dbReference type="AlphaFoldDB" id="A0A255HAS0"/>
<dbReference type="GO" id="GO:0000976">
    <property type="term" value="F:transcription cis-regulatory region binding"/>
    <property type="evidence" value="ECO:0007669"/>
    <property type="project" value="TreeGrafter"/>
</dbReference>
<keyword evidence="8" id="KW-1185">Reference proteome</keyword>
<feature type="domain" description="HTH tetR-type" evidence="6">
    <location>
        <begin position="8"/>
        <end position="68"/>
    </location>
</feature>
<dbReference type="GO" id="GO:0003700">
    <property type="term" value="F:DNA-binding transcription factor activity"/>
    <property type="evidence" value="ECO:0007669"/>
    <property type="project" value="TreeGrafter"/>
</dbReference>
<dbReference type="PANTHER" id="PTHR30055:SF226">
    <property type="entry name" value="HTH-TYPE TRANSCRIPTIONAL REGULATOR PKSA"/>
    <property type="match status" value="1"/>
</dbReference>